<dbReference type="Gene3D" id="6.10.250.1310">
    <property type="match status" value="1"/>
</dbReference>
<dbReference type="EMBL" id="NMUH01000826">
    <property type="protein sequence ID" value="MQL85405.1"/>
    <property type="molecule type" value="Genomic_DNA"/>
</dbReference>
<feature type="compositionally biased region" description="Polar residues" evidence="2">
    <location>
        <begin position="572"/>
        <end position="581"/>
    </location>
</feature>
<evidence type="ECO:0000313" key="5">
    <source>
        <dbReference type="Proteomes" id="UP000652761"/>
    </source>
</evidence>
<feature type="compositionally biased region" description="Polar residues" evidence="2">
    <location>
        <begin position="443"/>
        <end position="457"/>
    </location>
</feature>
<dbReference type="Pfam" id="PF25029">
    <property type="entry name" value="MOM1"/>
    <property type="match status" value="1"/>
</dbReference>
<evidence type="ECO:0000256" key="1">
    <source>
        <dbReference type="SAM" id="Coils"/>
    </source>
</evidence>
<feature type="compositionally biased region" description="Polar residues" evidence="2">
    <location>
        <begin position="492"/>
        <end position="531"/>
    </location>
</feature>
<feature type="region of interest" description="Disordered" evidence="2">
    <location>
        <begin position="572"/>
        <end position="623"/>
    </location>
</feature>
<keyword evidence="5" id="KW-1185">Reference proteome</keyword>
<feature type="region of interest" description="Disordered" evidence="2">
    <location>
        <begin position="1060"/>
        <end position="1093"/>
    </location>
</feature>
<feature type="compositionally biased region" description="Low complexity" evidence="2">
    <location>
        <begin position="927"/>
        <end position="940"/>
    </location>
</feature>
<feature type="region of interest" description="Disordered" evidence="2">
    <location>
        <begin position="1138"/>
        <end position="1184"/>
    </location>
</feature>
<dbReference type="PANTHER" id="PTHR35116:SF2">
    <property type="entry name" value="ATP-DEPENDENT HELICASE FAMILY PROTEIN-RELATED"/>
    <property type="match status" value="1"/>
</dbReference>
<proteinExistence type="predicted"/>
<dbReference type="AlphaFoldDB" id="A0A843UPF3"/>
<evidence type="ECO:0000259" key="3">
    <source>
        <dbReference type="Pfam" id="PF25029"/>
    </source>
</evidence>
<organism evidence="4 5">
    <name type="scientific">Colocasia esculenta</name>
    <name type="common">Wild taro</name>
    <name type="synonym">Arum esculentum</name>
    <dbReference type="NCBI Taxonomy" id="4460"/>
    <lineage>
        <taxon>Eukaryota</taxon>
        <taxon>Viridiplantae</taxon>
        <taxon>Streptophyta</taxon>
        <taxon>Embryophyta</taxon>
        <taxon>Tracheophyta</taxon>
        <taxon>Spermatophyta</taxon>
        <taxon>Magnoliopsida</taxon>
        <taxon>Liliopsida</taxon>
        <taxon>Araceae</taxon>
        <taxon>Aroideae</taxon>
        <taxon>Colocasieae</taxon>
        <taxon>Colocasia</taxon>
    </lineage>
</organism>
<keyword evidence="1" id="KW-0175">Coiled coil</keyword>
<protein>
    <recommendedName>
        <fullName evidence="3">MOM1 alpha-helical domain-containing protein</fullName>
    </recommendedName>
</protein>
<feature type="region of interest" description="Disordered" evidence="2">
    <location>
        <begin position="925"/>
        <end position="958"/>
    </location>
</feature>
<sequence>MHLCEGHLFEDWAVSSAVFAPATAPVVQVASDMNSQGRQCWRAASIVKPKLDHRISLLLAKKHLNYECTEQEAESVYSKLRMLKKRFEKYVVLKSHSQLNNSSSRKEIEGEPLHEKEPVPAVSVRQELVGEIKWSQGNDRFPERQSLPGQDQTHVLEVPLAKHHLDIGQLKGEFQSKCIGLIEKISLKRKEKLLQKQQLEEKEFRKYREHEKAKVQKAYEELVDFISAAGLSCEVAKEKINLLKEEFSNGMEKFEEHMKGQRRKLAVLQVEARNKEEQILKCWLAEANAGTLTESFDEIPLADTGFTPDEFRDAEQLRAYDSLRNTLSLGREHESSCSVVEGQTVSIHQDNVPANVLPPTSVGTADDLPGAGMVALPEVQGVENYTEPECAPMSTSSEVQGSSPLAHALSSFDISLPSHQEIGMVILSDTQAEENNAEPECTRMSTSSEIQESSPASQALSNCNVDCSFQSHQVPSNPHERPPLLDGFDSGQCLNSSQAVIDGTSQSSDSPAKLHPTSSYSVPAQLHPTSQSPNCVPVRLLPPDDVMVHNSVSILPEVHGATESLHELISSRPDTIPSTQSENDHGTDENHSTNPVQLSTQDSSGTGVNLQTTSLDGLETGKQMTSLDENTLISSDESSRLVTLQTEPSDQPLEQTAALDGLNVGEMNSSQNPSQEIIDSSLQVQATADLSSRQCDIAHVGTPGGLRDEVTGNTFCPPNQVQSSAQQSSGLVASQAGHSDIAGTIGQESNSSHHTSLQIPATAELTYNFSHDNPFAHQVQLLPVDSLGTTSSQAGQTIVGMQPFASISLGIMDNPTSAIEESNSHLLQPHSVVPQASLHDPLQNELNKIRKEEDRDAEMCEKEKQRLKLELEKELEQIRKKYDSLINDVETQLAERKRTFTILYNKVSLSRILSEEFQSRFFERNTSKGASSQGTGASSAMQMLHASQPQISAHREALASTSAATPLVSLGHVRASAAVPRIEQVATSIARARVAGPAISPTSPSSGPPVQVVHHSSALFSSNPAVRHISPVLTPRLNYQAGSSRAPAPHLHPFRANAPMPISNSPLRPRGSLNQQQLPSHTMSSMPPQLVSTPLSFQRMDPVSGTRRQENLSMRPVLAASQSIPSFAADVRNEATARSVANVSPSLDVEQRRSSAHASSASGQPTPGSEAAAAPADVICLADD</sequence>
<feature type="region of interest" description="Disordered" evidence="2">
    <location>
        <begin position="471"/>
        <end position="531"/>
    </location>
</feature>
<dbReference type="Proteomes" id="UP000652761">
    <property type="component" value="Unassembled WGS sequence"/>
</dbReference>
<feature type="region of interest" description="Disordered" evidence="2">
    <location>
        <begin position="433"/>
        <end position="457"/>
    </location>
</feature>
<dbReference type="PANTHER" id="PTHR35116">
    <property type="entry name" value="HELICASE PROTEIN MOM1"/>
    <property type="match status" value="1"/>
</dbReference>
<feature type="compositionally biased region" description="Basic and acidic residues" evidence="2">
    <location>
        <begin position="582"/>
        <end position="591"/>
    </location>
</feature>
<comment type="caution">
    <text evidence="4">The sequence shown here is derived from an EMBL/GenBank/DDBJ whole genome shotgun (WGS) entry which is preliminary data.</text>
</comment>
<gene>
    <name evidence="4" type="ORF">Taro_017927</name>
</gene>
<reference evidence="4" key="1">
    <citation type="submission" date="2017-07" db="EMBL/GenBank/DDBJ databases">
        <title>Taro Niue Genome Assembly and Annotation.</title>
        <authorList>
            <person name="Atibalentja N."/>
            <person name="Keating K."/>
            <person name="Fields C.J."/>
        </authorList>
    </citation>
    <scope>NUCLEOTIDE SEQUENCE</scope>
    <source>
        <strain evidence="4">Niue_2</strain>
        <tissue evidence="4">Leaf</tissue>
    </source>
</reference>
<evidence type="ECO:0000256" key="2">
    <source>
        <dbReference type="SAM" id="MobiDB-lite"/>
    </source>
</evidence>
<dbReference type="InterPro" id="IPR056882">
    <property type="entry name" value="MOM1_dom"/>
</dbReference>
<dbReference type="InterPro" id="IPR039322">
    <property type="entry name" value="MOM1"/>
</dbReference>
<evidence type="ECO:0000313" key="4">
    <source>
        <dbReference type="EMBL" id="MQL85405.1"/>
    </source>
</evidence>
<feature type="compositionally biased region" description="Polar residues" evidence="2">
    <location>
        <begin position="1062"/>
        <end position="1093"/>
    </location>
</feature>
<accession>A0A843UPF3</accession>
<dbReference type="GO" id="GO:0031507">
    <property type="term" value="P:heterochromatin formation"/>
    <property type="evidence" value="ECO:0007669"/>
    <property type="project" value="InterPro"/>
</dbReference>
<dbReference type="OrthoDB" id="759872at2759"/>
<name>A0A843UPF3_COLES</name>
<feature type="coiled-coil region" evidence="1">
    <location>
        <begin position="251"/>
        <end position="278"/>
    </location>
</feature>
<feature type="compositionally biased region" description="Polar residues" evidence="2">
    <location>
        <begin position="592"/>
        <end position="615"/>
    </location>
</feature>
<feature type="coiled-coil region" evidence="1">
    <location>
        <begin position="850"/>
        <end position="895"/>
    </location>
</feature>
<feature type="domain" description="MOM1 alpha-helical" evidence="3">
    <location>
        <begin position="40"/>
        <end position="103"/>
    </location>
</feature>